<keyword evidence="8 10" id="KW-0472">Membrane</keyword>
<dbReference type="GO" id="GO:0005886">
    <property type="term" value="C:plasma membrane"/>
    <property type="evidence" value="ECO:0007669"/>
    <property type="project" value="UniProtKB-SubCell"/>
</dbReference>
<evidence type="ECO:0000256" key="1">
    <source>
        <dbReference type="ARBA" id="ARBA00004651"/>
    </source>
</evidence>
<dbReference type="OrthoDB" id="9783218at2"/>
<feature type="transmembrane region" description="Helical" evidence="10">
    <location>
        <begin position="42"/>
        <end position="63"/>
    </location>
</feature>
<feature type="transmembrane region" description="Helical" evidence="10">
    <location>
        <begin position="107"/>
        <end position="132"/>
    </location>
</feature>
<protein>
    <submittedName>
        <fullName evidence="12">Dipeptide transport system permease protein DppC</fullName>
    </submittedName>
</protein>
<feature type="transmembrane region" description="Helical" evidence="10">
    <location>
        <begin position="274"/>
        <end position="292"/>
    </location>
</feature>
<keyword evidence="7 10" id="KW-1133">Transmembrane helix</keyword>
<evidence type="ECO:0000259" key="11">
    <source>
        <dbReference type="PROSITE" id="PS50928"/>
    </source>
</evidence>
<evidence type="ECO:0000313" key="12">
    <source>
        <dbReference type="EMBL" id="OPJ57866.1"/>
    </source>
</evidence>
<evidence type="ECO:0000256" key="8">
    <source>
        <dbReference type="ARBA" id="ARBA00023136"/>
    </source>
</evidence>
<dbReference type="InterPro" id="IPR050366">
    <property type="entry name" value="BP-dependent_transpt_permease"/>
</dbReference>
<dbReference type="Proteomes" id="UP000190080">
    <property type="component" value="Unassembled WGS sequence"/>
</dbReference>
<feature type="domain" description="ABC transmembrane type-1" evidence="11">
    <location>
        <begin position="103"/>
        <end position="292"/>
    </location>
</feature>
<evidence type="ECO:0000256" key="3">
    <source>
        <dbReference type="ARBA" id="ARBA00022475"/>
    </source>
</evidence>
<dbReference type="RefSeq" id="WP_079427594.1">
    <property type="nucleotide sequence ID" value="NZ_MZGV01000070.1"/>
</dbReference>
<dbReference type="Pfam" id="PF12911">
    <property type="entry name" value="OppC_N"/>
    <property type="match status" value="1"/>
</dbReference>
<dbReference type="EMBL" id="MZGV01000070">
    <property type="protein sequence ID" value="OPJ57866.1"/>
    <property type="molecule type" value="Genomic_DNA"/>
</dbReference>
<dbReference type="GO" id="GO:0055085">
    <property type="term" value="P:transmembrane transport"/>
    <property type="evidence" value="ECO:0007669"/>
    <property type="project" value="InterPro"/>
</dbReference>
<feature type="transmembrane region" description="Helical" evidence="10">
    <location>
        <begin position="152"/>
        <end position="176"/>
    </location>
</feature>
<dbReference type="PANTHER" id="PTHR43386">
    <property type="entry name" value="OLIGOPEPTIDE TRANSPORT SYSTEM PERMEASE PROTEIN APPC"/>
    <property type="match status" value="1"/>
</dbReference>
<accession>A0A1V4ID47</accession>
<organism evidence="12 13">
    <name type="scientific">Clostridium oryzae</name>
    <dbReference type="NCBI Taxonomy" id="1450648"/>
    <lineage>
        <taxon>Bacteria</taxon>
        <taxon>Bacillati</taxon>
        <taxon>Bacillota</taxon>
        <taxon>Clostridia</taxon>
        <taxon>Eubacteriales</taxon>
        <taxon>Clostridiaceae</taxon>
        <taxon>Clostridium</taxon>
    </lineage>
</organism>
<dbReference type="InterPro" id="IPR025966">
    <property type="entry name" value="OppC_N"/>
</dbReference>
<dbReference type="Pfam" id="PF00528">
    <property type="entry name" value="BPD_transp_1"/>
    <property type="match status" value="1"/>
</dbReference>
<evidence type="ECO:0000256" key="10">
    <source>
        <dbReference type="RuleBase" id="RU363032"/>
    </source>
</evidence>
<dbReference type="InterPro" id="IPR000515">
    <property type="entry name" value="MetI-like"/>
</dbReference>
<keyword evidence="3" id="KW-1003">Cell membrane</keyword>
<dbReference type="STRING" id="1450648.CLORY_38820"/>
<dbReference type="SUPFAM" id="SSF161098">
    <property type="entry name" value="MetI-like"/>
    <property type="match status" value="1"/>
</dbReference>
<sequence length="305" mass="34019">MTELNDDMFQAVDCKTLSTGTMVRPNVTYFQDAWRRLKKNPVAMVSLFFLVILIIMVVVGPYIRGYDFISISSKDKNLAPSYKYWFGTDNLGRDLFSRVWYASRVSIMVAITCTIIQIVVGSIYGAVMAYFGGWIDEILMRIIEVINSVPSLLVTILLMMVFGNGVFALLMAISVTSWCGTARQMRGQILQLRESEYVLAAELIGTSPIRIIVKHLIPNTIGVLILNITSSIPEYIFTEAGLSFLGIGIQVPNTSLGVLISMGQQSMEFYPHQLFFPSLILCLTVLAFNLLGDGLRDALDPKLRD</sequence>
<comment type="similarity">
    <text evidence="9">Belongs to the binding-protein-dependent transport system permease family. OppBC subfamily.</text>
</comment>
<name>A0A1V4ID47_9CLOT</name>
<keyword evidence="13" id="KW-1185">Reference proteome</keyword>
<evidence type="ECO:0000256" key="4">
    <source>
        <dbReference type="ARBA" id="ARBA00022692"/>
    </source>
</evidence>
<dbReference type="Gene3D" id="1.10.3720.10">
    <property type="entry name" value="MetI-like"/>
    <property type="match status" value="1"/>
</dbReference>
<dbReference type="AlphaFoldDB" id="A0A1V4ID47"/>
<evidence type="ECO:0000256" key="2">
    <source>
        <dbReference type="ARBA" id="ARBA00022448"/>
    </source>
</evidence>
<keyword evidence="4 10" id="KW-0812">Transmembrane</keyword>
<comment type="caution">
    <text evidence="12">The sequence shown here is derived from an EMBL/GenBank/DDBJ whole genome shotgun (WGS) entry which is preliminary data.</text>
</comment>
<dbReference type="CDD" id="cd06261">
    <property type="entry name" value="TM_PBP2"/>
    <property type="match status" value="1"/>
</dbReference>
<keyword evidence="5" id="KW-0571">Peptide transport</keyword>
<dbReference type="InterPro" id="IPR035906">
    <property type="entry name" value="MetI-like_sf"/>
</dbReference>
<dbReference type="PROSITE" id="PS50928">
    <property type="entry name" value="ABC_TM1"/>
    <property type="match status" value="1"/>
</dbReference>
<dbReference type="GO" id="GO:0015031">
    <property type="term" value="P:protein transport"/>
    <property type="evidence" value="ECO:0007669"/>
    <property type="project" value="UniProtKB-KW"/>
</dbReference>
<evidence type="ECO:0000256" key="9">
    <source>
        <dbReference type="ARBA" id="ARBA00024202"/>
    </source>
</evidence>
<gene>
    <name evidence="12" type="primary">dppC_3</name>
    <name evidence="12" type="ORF">CLORY_38820</name>
</gene>
<dbReference type="PANTHER" id="PTHR43386:SF24">
    <property type="entry name" value="OLIGOPEPTIDE TRANSPORT SYSTEM PERMEASE PROTEIN AMID"/>
    <property type="match status" value="1"/>
</dbReference>
<evidence type="ECO:0000313" key="13">
    <source>
        <dbReference type="Proteomes" id="UP000190080"/>
    </source>
</evidence>
<evidence type="ECO:0000256" key="7">
    <source>
        <dbReference type="ARBA" id="ARBA00022989"/>
    </source>
</evidence>
<reference evidence="12 13" key="1">
    <citation type="submission" date="2017-03" db="EMBL/GenBank/DDBJ databases">
        <title>Genome sequence of Clostridium oryzae DSM 28571.</title>
        <authorList>
            <person name="Poehlein A."/>
            <person name="Daniel R."/>
        </authorList>
    </citation>
    <scope>NUCLEOTIDE SEQUENCE [LARGE SCALE GENOMIC DNA]</scope>
    <source>
        <strain evidence="12 13">DSM 28571</strain>
    </source>
</reference>
<evidence type="ECO:0000256" key="6">
    <source>
        <dbReference type="ARBA" id="ARBA00022927"/>
    </source>
</evidence>
<proteinExistence type="inferred from homology"/>
<comment type="subcellular location">
    <subcellularLocation>
        <location evidence="1 10">Cell membrane</location>
        <topology evidence="1 10">Multi-pass membrane protein</topology>
    </subcellularLocation>
</comment>
<keyword evidence="2 10" id="KW-0813">Transport</keyword>
<dbReference type="GO" id="GO:0015833">
    <property type="term" value="P:peptide transport"/>
    <property type="evidence" value="ECO:0007669"/>
    <property type="project" value="UniProtKB-KW"/>
</dbReference>
<evidence type="ECO:0000256" key="5">
    <source>
        <dbReference type="ARBA" id="ARBA00022856"/>
    </source>
</evidence>
<keyword evidence="6" id="KW-0653">Protein transport</keyword>
<feature type="transmembrane region" description="Helical" evidence="10">
    <location>
        <begin position="242"/>
        <end position="262"/>
    </location>
</feature>